<accession>A0ABU7GB98</accession>
<proteinExistence type="inferred from homology"/>
<feature type="transmembrane region" description="Helical" evidence="6">
    <location>
        <begin position="12"/>
        <end position="27"/>
    </location>
</feature>
<evidence type="ECO:0000313" key="8">
    <source>
        <dbReference type="Proteomes" id="UP001343492"/>
    </source>
</evidence>
<feature type="transmembrane region" description="Helical" evidence="6">
    <location>
        <begin position="83"/>
        <end position="100"/>
    </location>
</feature>
<evidence type="ECO:0000256" key="5">
    <source>
        <dbReference type="ARBA" id="ARBA00023136"/>
    </source>
</evidence>
<keyword evidence="8" id="KW-1185">Reference proteome</keyword>
<comment type="similarity">
    <text evidence="2">Belongs to the TMEM86 family.</text>
</comment>
<comment type="caution">
    <text evidence="7">The sequence shown here is derived from an EMBL/GenBank/DDBJ whole genome shotgun (WGS) entry which is preliminary data.</text>
</comment>
<dbReference type="EMBL" id="JAZDQV010000001">
    <property type="protein sequence ID" value="MEE1876387.1"/>
    <property type="molecule type" value="Genomic_DNA"/>
</dbReference>
<name>A0ABU7GB98_9SPHN</name>
<dbReference type="InterPro" id="IPR012506">
    <property type="entry name" value="TMEM86B-like"/>
</dbReference>
<reference evidence="7 8" key="1">
    <citation type="submission" date="2024-01" db="EMBL/GenBank/DDBJ databases">
        <title>The genome sequence of Erythrobacteraceae sp. strain 1XM1-14.</title>
        <authorList>
            <person name="Liu Y."/>
        </authorList>
    </citation>
    <scope>NUCLEOTIDE SEQUENCE [LARGE SCALE GENOMIC DNA]</scope>
    <source>
        <strain evidence="7 8">1XM1-14</strain>
    </source>
</reference>
<comment type="subcellular location">
    <subcellularLocation>
        <location evidence="1">Membrane</location>
        <topology evidence="1">Multi-pass membrane protein</topology>
    </subcellularLocation>
</comment>
<evidence type="ECO:0000256" key="1">
    <source>
        <dbReference type="ARBA" id="ARBA00004141"/>
    </source>
</evidence>
<dbReference type="PANTHER" id="PTHR31885:SF6">
    <property type="entry name" value="GH04784P"/>
    <property type="match status" value="1"/>
</dbReference>
<sequence>MPKRALIEHRPWLLASIVAALAFYFVQDSVLAEIWRTAIKGLAVGCLAFYAIRRANGTNATLIAAVMMFGALGDMGIEFDFRLGGGLFFVGHLIATWLYLRNPREHHAVSQTALAAALLVGTPLVSWFLSGDAMVTLYAAALGLMAATAWMSRFPRYRVGIGAVLFVVSDWLIFSNLGTFDLGVLPDYLIWPCYFGGQFLIATGVVQTLRHELAEEDDQLP</sequence>
<feature type="transmembrane region" description="Helical" evidence="6">
    <location>
        <begin position="135"/>
        <end position="152"/>
    </location>
</feature>
<protein>
    <submittedName>
        <fullName evidence="7">Lysoplasmalogenase</fullName>
    </submittedName>
</protein>
<gene>
    <name evidence="7" type="ORF">VRS74_01645</name>
</gene>
<evidence type="ECO:0000256" key="2">
    <source>
        <dbReference type="ARBA" id="ARBA00007375"/>
    </source>
</evidence>
<evidence type="ECO:0000256" key="6">
    <source>
        <dbReference type="SAM" id="Phobius"/>
    </source>
</evidence>
<feature type="transmembrane region" description="Helical" evidence="6">
    <location>
        <begin position="112"/>
        <end position="129"/>
    </location>
</feature>
<keyword evidence="3 6" id="KW-0812">Transmembrane</keyword>
<feature type="transmembrane region" description="Helical" evidence="6">
    <location>
        <begin position="159"/>
        <end position="177"/>
    </location>
</feature>
<feature type="transmembrane region" description="Helical" evidence="6">
    <location>
        <begin position="59"/>
        <end position="77"/>
    </location>
</feature>
<organism evidence="7 8">
    <name type="scientific">Altererythrobacter litoralis</name>
    <dbReference type="NCBI Taxonomy" id="3113904"/>
    <lineage>
        <taxon>Bacteria</taxon>
        <taxon>Pseudomonadati</taxon>
        <taxon>Pseudomonadota</taxon>
        <taxon>Alphaproteobacteria</taxon>
        <taxon>Sphingomonadales</taxon>
        <taxon>Erythrobacteraceae</taxon>
        <taxon>Altererythrobacter</taxon>
    </lineage>
</organism>
<dbReference type="PANTHER" id="PTHR31885">
    <property type="entry name" value="GH04784P"/>
    <property type="match status" value="1"/>
</dbReference>
<evidence type="ECO:0000313" key="7">
    <source>
        <dbReference type="EMBL" id="MEE1876387.1"/>
    </source>
</evidence>
<evidence type="ECO:0000256" key="3">
    <source>
        <dbReference type="ARBA" id="ARBA00022692"/>
    </source>
</evidence>
<keyword evidence="4 6" id="KW-1133">Transmembrane helix</keyword>
<dbReference type="RefSeq" id="WP_354143492.1">
    <property type="nucleotide sequence ID" value="NZ_JAZDQV010000001.1"/>
</dbReference>
<evidence type="ECO:0000256" key="4">
    <source>
        <dbReference type="ARBA" id="ARBA00022989"/>
    </source>
</evidence>
<dbReference type="Proteomes" id="UP001343492">
    <property type="component" value="Unassembled WGS sequence"/>
</dbReference>
<feature type="transmembrane region" description="Helical" evidence="6">
    <location>
        <begin position="189"/>
        <end position="209"/>
    </location>
</feature>
<keyword evidence="5 6" id="KW-0472">Membrane</keyword>
<dbReference type="Pfam" id="PF07947">
    <property type="entry name" value="YhhN"/>
    <property type="match status" value="1"/>
</dbReference>